<evidence type="ECO:0000313" key="2">
    <source>
        <dbReference type="EMBL" id="GIY57351.1"/>
    </source>
</evidence>
<dbReference type="AlphaFoldDB" id="A0AAV4UHX2"/>
<keyword evidence="3" id="KW-1185">Reference proteome</keyword>
<accession>A0AAV4UHX2</accession>
<sequence length="98" mass="11954">MSQAGIFIYQIQSTTRHAGTTHLRQRDEQVQQKEGVNHRRPDFYDSQEKKKEKEEEVQFPEKREQQDKQRSPLERGRKPVKYLSRKKEKKKKEKKRTE</sequence>
<feature type="compositionally biased region" description="Basic and acidic residues" evidence="1">
    <location>
        <begin position="24"/>
        <end position="77"/>
    </location>
</feature>
<name>A0AAV4UHX2_CAEEX</name>
<feature type="compositionally biased region" description="Basic residues" evidence="1">
    <location>
        <begin position="78"/>
        <end position="98"/>
    </location>
</feature>
<feature type="region of interest" description="Disordered" evidence="1">
    <location>
        <begin position="1"/>
        <end position="98"/>
    </location>
</feature>
<organism evidence="2 3">
    <name type="scientific">Caerostris extrusa</name>
    <name type="common">Bark spider</name>
    <name type="synonym">Caerostris bankana</name>
    <dbReference type="NCBI Taxonomy" id="172846"/>
    <lineage>
        <taxon>Eukaryota</taxon>
        <taxon>Metazoa</taxon>
        <taxon>Ecdysozoa</taxon>
        <taxon>Arthropoda</taxon>
        <taxon>Chelicerata</taxon>
        <taxon>Arachnida</taxon>
        <taxon>Araneae</taxon>
        <taxon>Araneomorphae</taxon>
        <taxon>Entelegynae</taxon>
        <taxon>Araneoidea</taxon>
        <taxon>Araneidae</taxon>
        <taxon>Caerostris</taxon>
    </lineage>
</organism>
<protein>
    <submittedName>
        <fullName evidence="2">Uncharacterized protein</fullName>
    </submittedName>
</protein>
<dbReference type="Proteomes" id="UP001054945">
    <property type="component" value="Unassembled WGS sequence"/>
</dbReference>
<gene>
    <name evidence="2" type="ORF">CEXT_766741</name>
</gene>
<comment type="caution">
    <text evidence="2">The sequence shown here is derived from an EMBL/GenBank/DDBJ whole genome shotgun (WGS) entry which is preliminary data.</text>
</comment>
<proteinExistence type="predicted"/>
<reference evidence="2 3" key="1">
    <citation type="submission" date="2021-06" db="EMBL/GenBank/DDBJ databases">
        <title>Caerostris extrusa draft genome.</title>
        <authorList>
            <person name="Kono N."/>
            <person name="Arakawa K."/>
        </authorList>
    </citation>
    <scope>NUCLEOTIDE SEQUENCE [LARGE SCALE GENOMIC DNA]</scope>
</reference>
<evidence type="ECO:0000256" key="1">
    <source>
        <dbReference type="SAM" id="MobiDB-lite"/>
    </source>
</evidence>
<evidence type="ECO:0000313" key="3">
    <source>
        <dbReference type="Proteomes" id="UP001054945"/>
    </source>
</evidence>
<dbReference type="EMBL" id="BPLR01012891">
    <property type="protein sequence ID" value="GIY57351.1"/>
    <property type="molecule type" value="Genomic_DNA"/>
</dbReference>